<dbReference type="Gene3D" id="2.30.29.30">
    <property type="entry name" value="Pleckstrin-homology domain (PH domain)/Phosphotyrosine-binding domain (PTB)"/>
    <property type="match status" value="1"/>
</dbReference>
<sequence>MPAQANKPQRIFITSHAEGPKNTGCPMQQAAGSGTDSLRVRRKAAPASVSTKNHEYFYPAKEVANRRYSDTTDFDDTDFEASDSDEESLQQSLQSKMQLAYDSNTTLSSPELPTPDEAHQNMANIRFEKGTVRGPNGPHLFRSSSGSTIYEPSTAEIDLYFERSPLQSEFSRSVDTPNRFPFSPKTPKALTTVHPDVSQLTEEEIRNWKPSQVAHWLYIAGYNDAVIERFIVNDIAGSVLLSIQIDDLKELSIHSFGMRHQIMASIEHLKTTMQTGVLPPTPEPQMPEFPERYATDRLSPERRSPGRQSPERRSYTASVSPNGEILSNRAYGQTSNVLGSQITPAESVSIVGIEQVLPKPHNCSKGEKCSKFKRQQRMLEKLAAEFPDGVIREGAIIAGSPGNPLTAKNMLRPNSSEPSVVASSDIFGPGPAPGPKLSEEALSEIQKLDPQETIRNFLSYQHVDTQSRRALPELETSNLPPQDYMVDLSPPTFQSHNMAANLRNLPKLTIPTSPNTEDMTTAVTTNRSMTPTQPSEAYGSPTAVQRYGPFTQTMDPIDHYRQGTPFSEMDVPITAIPNDPIARETSQSVPPSMQYGTLFPPYRDPIARSTSARPRAPQSLQRVQEGRPLAPIETPADLIRSPRMQQHGYSSSQSSHSSLASDPEVTQSGYMKKRKTTRLLRHEWQDAHFTLRGTNLAMHKDERDAHRDSRALEIIDVDDYAVACSSVATSSKLTAAFKKSVLRNGNGMGGARNEPAFAFSLVPSAKEGERKALFSHNGAKSHHFAVKSRDERIEWMRTVMIAKIAGRKGQGEEISVNGNPI</sequence>
<dbReference type="InterPro" id="IPR013761">
    <property type="entry name" value="SAM/pointed_sf"/>
</dbReference>
<keyword evidence="5" id="KW-1185">Reference proteome</keyword>
<feature type="compositionally biased region" description="Basic and acidic residues" evidence="1">
    <location>
        <begin position="289"/>
        <end position="314"/>
    </location>
</feature>
<dbReference type="Proteomes" id="UP000186955">
    <property type="component" value="Unassembled WGS sequence"/>
</dbReference>
<dbReference type="AlphaFoldDB" id="A0A1Q5UFX5"/>
<dbReference type="EMBL" id="MNBE01000280">
    <property type="protein sequence ID" value="OKP11388.1"/>
    <property type="molecule type" value="Genomic_DNA"/>
</dbReference>
<dbReference type="Gene3D" id="1.10.150.50">
    <property type="entry name" value="Transcription Factor, Ets-1"/>
    <property type="match status" value="1"/>
</dbReference>
<name>A0A1Q5UFX5_9EURO</name>
<reference evidence="4 5" key="1">
    <citation type="submission" date="2016-10" db="EMBL/GenBank/DDBJ databases">
        <title>Genome sequence of the ascomycete fungus Penicillium subrubescens.</title>
        <authorList>
            <person name="De Vries R.P."/>
            <person name="Peng M."/>
            <person name="Dilokpimol A."/>
            <person name="Hilden K."/>
            <person name="Makela M.R."/>
            <person name="Grigoriev I."/>
            <person name="Riley R."/>
            <person name="Granchi Z."/>
        </authorList>
    </citation>
    <scope>NUCLEOTIDE SEQUENCE [LARGE SCALE GENOMIC DNA]</scope>
    <source>
        <strain evidence="4 5">CBS 132785</strain>
    </source>
</reference>
<comment type="caution">
    <text evidence="4">The sequence shown here is derived from an EMBL/GenBank/DDBJ whole genome shotgun (WGS) entry which is preliminary data.</text>
</comment>
<evidence type="ECO:0000259" key="3">
    <source>
        <dbReference type="PROSITE" id="PS50105"/>
    </source>
</evidence>
<feature type="region of interest" description="Disordered" evidence="1">
    <location>
        <begin position="604"/>
        <end position="630"/>
    </location>
</feature>
<dbReference type="PROSITE" id="PS50105">
    <property type="entry name" value="SAM_DOMAIN"/>
    <property type="match status" value="1"/>
</dbReference>
<feature type="region of interest" description="Disordered" evidence="1">
    <location>
        <begin position="68"/>
        <end position="87"/>
    </location>
</feature>
<dbReference type="InterPro" id="IPR001849">
    <property type="entry name" value="PH_domain"/>
</dbReference>
<gene>
    <name evidence="4" type="ORF">PENSUB_3080</name>
</gene>
<evidence type="ECO:0000313" key="4">
    <source>
        <dbReference type="EMBL" id="OKP11388.1"/>
    </source>
</evidence>
<feature type="compositionally biased region" description="Acidic residues" evidence="1">
    <location>
        <begin position="72"/>
        <end position="87"/>
    </location>
</feature>
<dbReference type="SUPFAM" id="SSF50729">
    <property type="entry name" value="PH domain-like"/>
    <property type="match status" value="1"/>
</dbReference>
<feature type="region of interest" description="Disordered" evidence="1">
    <location>
        <begin position="644"/>
        <end position="667"/>
    </location>
</feature>
<feature type="domain" description="PH" evidence="2">
    <location>
        <begin position="664"/>
        <end position="804"/>
    </location>
</feature>
<dbReference type="PROSITE" id="PS50003">
    <property type="entry name" value="PH_DOMAIN"/>
    <property type="match status" value="1"/>
</dbReference>
<evidence type="ECO:0000256" key="1">
    <source>
        <dbReference type="SAM" id="MobiDB-lite"/>
    </source>
</evidence>
<dbReference type="SMART" id="SM00454">
    <property type="entry name" value="SAM"/>
    <property type="match status" value="1"/>
</dbReference>
<feature type="domain" description="SAM" evidence="3">
    <location>
        <begin position="208"/>
        <end position="272"/>
    </location>
</feature>
<dbReference type="InterPro" id="IPR011993">
    <property type="entry name" value="PH-like_dom_sf"/>
</dbReference>
<evidence type="ECO:0000313" key="5">
    <source>
        <dbReference type="Proteomes" id="UP000186955"/>
    </source>
</evidence>
<dbReference type="Pfam" id="PF07647">
    <property type="entry name" value="SAM_2"/>
    <property type="match status" value="1"/>
</dbReference>
<feature type="region of interest" description="Disordered" evidence="1">
    <location>
        <begin position="414"/>
        <end position="436"/>
    </location>
</feature>
<protein>
    <recommendedName>
        <fullName evidence="6">Protein pob1</fullName>
    </recommendedName>
</protein>
<dbReference type="SMART" id="SM00233">
    <property type="entry name" value="PH"/>
    <property type="match status" value="1"/>
</dbReference>
<dbReference type="SUPFAM" id="SSF47769">
    <property type="entry name" value="SAM/Pointed domain"/>
    <property type="match status" value="1"/>
</dbReference>
<proteinExistence type="predicted"/>
<evidence type="ECO:0000259" key="2">
    <source>
        <dbReference type="PROSITE" id="PS50003"/>
    </source>
</evidence>
<dbReference type="Pfam" id="PF00169">
    <property type="entry name" value="PH"/>
    <property type="match status" value="1"/>
</dbReference>
<feature type="region of interest" description="Disordered" evidence="1">
    <location>
        <begin position="275"/>
        <end position="321"/>
    </location>
</feature>
<dbReference type="InterPro" id="IPR001660">
    <property type="entry name" value="SAM"/>
</dbReference>
<evidence type="ECO:0008006" key="6">
    <source>
        <dbReference type="Google" id="ProtNLM"/>
    </source>
</evidence>
<accession>A0A1Q5UFX5</accession>
<feature type="region of interest" description="Disordered" evidence="1">
    <location>
        <begin position="1"/>
        <end position="39"/>
    </location>
</feature>
<organism evidence="4 5">
    <name type="scientific">Penicillium subrubescens</name>
    <dbReference type="NCBI Taxonomy" id="1316194"/>
    <lineage>
        <taxon>Eukaryota</taxon>
        <taxon>Fungi</taxon>
        <taxon>Dikarya</taxon>
        <taxon>Ascomycota</taxon>
        <taxon>Pezizomycotina</taxon>
        <taxon>Eurotiomycetes</taxon>
        <taxon>Eurotiomycetidae</taxon>
        <taxon>Eurotiales</taxon>
        <taxon>Aspergillaceae</taxon>
        <taxon>Penicillium</taxon>
    </lineage>
</organism>
<dbReference type="CDD" id="cd09535">
    <property type="entry name" value="SAM_BOI-like_fungal"/>
    <property type="match status" value="1"/>
</dbReference>
<feature type="compositionally biased region" description="Low complexity" evidence="1">
    <location>
        <begin position="650"/>
        <end position="661"/>
    </location>
</feature>
<feature type="compositionally biased region" description="Polar residues" evidence="1">
    <location>
        <begin position="608"/>
        <end position="622"/>
    </location>
</feature>